<evidence type="ECO:0000256" key="6">
    <source>
        <dbReference type="PROSITE-ProRule" id="PRU01248"/>
    </source>
</evidence>
<gene>
    <name evidence="9" type="ORF">SAMN05216521_108320</name>
</gene>
<dbReference type="CDD" id="cd01189">
    <property type="entry name" value="INT_ICEBs1_C_like"/>
    <property type="match status" value="1"/>
</dbReference>
<dbReference type="PANTHER" id="PTHR30629">
    <property type="entry name" value="PROPHAGE INTEGRASE"/>
    <property type="match status" value="1"/>
</dbReference>
<evidence type="ECO:0000256" key="2">
    <source>
        <dbReference type="ARBA" id="ARBA00008857"/>
    </source>
</evidence>
<evidence type="ECO:0000256" key="5">
    <source>
        <dbReference type="ARBA" id="ARBA00023172"/>
    </source>
</evidence>
<evidence type="ECO:0000256" key="3">
    <source>
        <dbReference type="ARBA" id="ARBA00022908"/>
    </source>
</evidence>
<comment type="similarity">
    <text evidence="2">Belongs to the 'phage' integrase family.</text>
</comment>
<accession>A0A1I0K2L7</accession>
<dbReference type="InterPro" id="IPR011010">
    <property type="entry name" value="DNA_brk_join_enz"/>
</dbReference>
<name>A0A1I0K2L7_9FIRM</name>
<keyword evidence="4 6" id="KW-0238">DNA-binding</keyword>
<dbReference type="GO" id="GO:0006310">
    <property type="term" value="P:DNA recombination"/>
    <property type="evidence" value="ECO:0007669"/>
    <property type="project" value="UniProtKB-KW"/>
</dbReference>
<sequence>MYRYTDKLGKRQHVYSHKLTSTDKVDEIYVNEPSLREIEDNIKRDQLDNINTKGAEITFNEQFHLWMDIKTKLSVSTKLNYEHLWRKHIKDTLGAKRLKDIKTSQLKQFFNKLSDKEGLSAGTLHLLNNIIYPVLQMAVDDDLLRKNYCAGIMKYIEARRSPKRIALSESQQEVFIRFLKQSNRHKYHLPLFVLALGTGMRSGEICGLRWCDINLKKGYISVNHTLQYKSIKGKQCFYISKPKTECGNREIPILSEVKRQLVEQKRYIIARQIPTDYIVDGYSNFVFLTKSGKPYTNGGINNFLKSIIKDCNTWEIEQAQKEGRSPVLLPPFSIHNLRHTFCSRLCAVVHDYKSIQMIMGHSDIRITMDVYNHYSRKDIEVTMEALEGRLRIS</sequence>
<dbReference type="InterPro" id="IPR013762">
    <property type="entry name" value="Integrase-like_cat_sf"/>
</dbReference>
<keyword evidence="3" id="KW-0229">DNA integration</keyword>
<organism evidence="9 10">
    <name type="scientific">Enterocloster clostridioformis</name>
    <dbReference type="NCBI Taxonomy" id="1531"/>
    <lineage>
        <taxon>Bacteria</taxon>
        <taxon>Bacillati</taxon>
        <taxon>Bacillota</taxon>
        <taxon>Clostridia</taxon>
        <taxon>Lachnospirales</taxon>
        <taxon>Lachnospiraceae</taxon>
        <taxon>Enterocloster</taxon>
    </lineage>
</organism>
<comment type="function">
    <text evidence="1">Site-specific tyrosine recombinase, which acts by catalyzing the cutting and rejoining of the recombining DNA molecules.</text>
</comment>
<evidence type="ECO:0000256" key="1">
    <source>
        <dbReference type="ARBA" id="ARBA00003283"/>
    </source>
</evidence>
<evidence type="ECO:0000313" key="10">
    <source>
        <dbReference type="Proteomes" id="UP000182121"/>
    </source>
</evidence>
<dbReference type="Pfam" id="PF00589">
    <property type="entry name" value="Phage_integrase"/>
    <property type="match status" value="1"/>
</dbReference>
<evidence type="ECO:0000313" key="9">
    <source>
        <dbReference type="EMBL" id="SEU17660.1"/>
    </source>
</evidence>
<dbReference type="Gene3D" id="1.10.150.130">
    <property type="match status" value="1"/>
</dbReference>
<dbReference type="InterPro" id="IPR044068">
    <property type="entry name" value="CB"/>
</dbReference>
<dbReference type="InterPro" id="IPR004191">
    <property type="entry name" value="Integrase_Tn916-type_DNA-bd_N"/>
</dbReference>
<dbReference type="Pfam" id="PF02920">
    <property type="entry name" value="Integrase_DNA"/>
    <property type="match status" value="1"/>
</dbReference>
<evidence type="ECO:0000259" key="7">
    <source>
        <dbReference type="PROSITE" id="PS51898"/>
    </source>
</evidence>
<dbReference type="InterPro" id="IPR002104">
    <property type="entry name" value="Integrase_catalytic"/>
</dbReference>
<reference evidence="9 10" key="1">
    <citation type="submission" date="2016-10" db="EMBL/GenBank/DDBJ databases">
        <authorList>
            <person name="Varghese N."/>
            <person name="Submissions S."/>
        </authorList>
    </citation>
    <scope>NUCLEOTIDE SEQUENCE [LARGE SCALE GENOMIC DNA]</scope>
    <source>
        <strain evidence="9 10">NLAE-zl-C196</strain>
    </source>
</reference>
<dbReference type="AlphaFoldDB" id="A0A1I0K2L7"/>
<dbReference type="Gene3D" id="1.10.443.10">
    <property type="entry name" value="Intergrase catalytic core"/>
    <property type="match status" value="1"/>
</dbReference>
<keyword evidence="5" id="KW-0233">DNA recombination</keyword>
<feature type="domain" description="Core-binding (CB)" evidence="8">
    <location>
        <begin position="57"/>
        <end position="139"/>
    </location>
</feature>
<dbReference type="SUPFAM" id="SSF56349">
    <property type="entry name" value="DNA breaking-rejoining enzymes"/>
    <property type="match status" value="1"/>
</dbReference>
<dbReference type="PROSITE" id="PS51900">
    <property type="entry name" value="CB"/>
    <property type="match status" value="1"/>
</dbReference>
<dbReference type="PROSITE" id="PS51898">
    <property type="entry name" value="TYR_RECOMBINASE"/>
    <property type="match status" value="1"/>
</dbReference>
<dbReference type="GO" id="GO:0003677">
    <property type="term" value="F:DNA binding"/>
    <property type="evidence" value="ECO:0007669"/>
    <property type="project" value="UniProtKB-UniRule"/>
</dbReference>
<dbReference type="PANTHER" id="PTHR30629:SF2">
    <property type="entry name" value="PROPHAGE INTEGRASE INTS-RELATED"/>
    <property type="match status" value="1"/>
</dbReference>
<evidence type="ECO:0000256" key="4">
    <source>
        <dbReference type="ARBA" id="ARBA00023125"/>
    </source>
</evidence>
<dbReference type="Proteomes" id="UP000182121">
    <property type="component" value="Unassembled WGS sequence"/>
</dbReference>
<dbReference type="Pfam" id="PF14659">
    <property type="entry name" value="Phage_int_SAM_3"/>
    <property type="match status" value="1"/>
</dbReference>
<dbReference type="EMBL" id="FOIO01000083">
    <property type="protein sequence ID" value="SEU17660.1"/>
    <property type="molecule type" value="Genomic_DNA"/>
</dbReference>
<comment type="caution">
    <text evidence="9">The sequence shown here is derived from an EMBL/GenBank/DDBJ whole genome shotgun (WGS) entry which is preliminary data.</text>
</comment>
<dbReference type="InterPro" id="IPR004107">
    <property type="entry name" value="Integrase_SAM-like_N"/>
</dbReference>
<dbReference type="GO" id="GO:0008907">
    <property type="term" value="F:integrase activity"/>
    <property type="evidence" value="ECO:0007669"/>
    <property type="project" value="InterPro"/>
</dbReference>
<dbReference type="InterPro" id="IPR016177">
    <property type="entry name" value="DNA-bd_dom_sf"/>
</dbReference>
<evidence type="ECO:0000259" key="8">
    <source>
        <dbReference type="PROSITE" id="PS51900"/>
    </source>
</evidence>
<dbReference type="Gene3D" id="3.30.160.60">
    <property type="entry name" value="Classic Zinc Finger"/>
    <property type="match status" value="1"/>
</dbReference>
<protein>
    <submittedName>
        <fullName evidence="9">Site-specific recombinase XerD</fullName>
    </submittedName>
</protein>
<feature type="domain" description="Tyr recombinase" evidence="7">
    <location>
        <begin position="162"/>
        <end position="384"/>
    </location>
</feature>
<dbReference type="InterPro" id="IPR010998">
    <property type="entry name" value="Integrase_recombinase_N"/>
</dbReference>
<dbReference type="SUPFAM" id="SSF54171">
    <property type="entry name" value="DNA-binding domain"/>
    <property type="match status" value="1"/>
</dbReference>
<proteinExistence type="inferred from homology"/>
<dbReference type="InterPro" id="IPR050808">
    <property type="entry name" value="Phage_Integrase"/>
</dbReference>